<evidence type="ECO:0008006" key="4">
    <source>
        <dbReference type="Google" id="ProtNLM"/>
    </source>
</evidence>
<dbReference type="GeneID" id="28843903"/>
<dbReference type="PANTHER" id="PTHR43313">
    <property type="entry name" value="SHORT-CHAIN DEHYDROGENASE/REDUCTASE FAMILY 9C"/>
    <property type="match status" value="1"/>
</dbReference>
<dbReference type="AlphaFoldDB" id="A0A1B8G6Q6"/>
<dbReference type="STRING" id="342668.A0A1B8G6Q6"/>
<organism evidence="2 3">
    <name type="scientific">Pseudogymnoascus verrucosus</name>
    <dbReference type="NCBI Taxonomy" id="342668"/>
    <lineage>
        <taxon>Eukaryota</taxon>
        <taxon>Fungi</taxon>
        <taxon>Dikarya</taxon>
        <taxon>Ascomycota</taxon>
        <taxon>Pezizomycotina</taxon>
        <taxon>Leotiomycetes</taxon>
        <taxon>Thelebolales</taxon>
        <taxon>Thelebolaceae</taxon>
        <taxon>Pseudogymnoascus</taxon>
    </lineage>
</organism>
<gene>
    <name evidence="2" type="ORF">VE01_10517</name>
</gene>
<accession>A0A1B8G6Q6</accession>
<dbReference type="InterPro" id="IPR013952">
    <property type="entry name" value="DUF1776_fun"/>
</dbReference>
<proteinExistence type="predicted"/>
<reference evidence="2 3" key="1">
    <citation type="submission" date="2016-03" db="EMBL/GenBank/DDBJ databases">
        <title>Comparative genomics of Pseudogymnoascus destructans, the fungus causing white-nose syndrome of bats.</title>
        <authorList>
            <person name="Palmer J.M."/>
            <person name="Drees K.P."/>
            <person name="Foster J.T."/>
            <person name="Lindner D.L."/>
        </authorList>
    </citation>
    <scope>NUCLEOTIDE SEQUENCE [LARGE SCALE GENOMIC DNA]</scope>
    <source>
        <strain evidence="2 3">UAMH 10579</strain>
    </source>
</reference>
<dbReference type="PANTHER" id="PTHR43313:SF1">
    <property type="entry name" value="3BETA-HYDROXYSTEROID DEHYDROGENASE DHS-16"/>
    <property type="match status" value="1"/>
</dbReference>
<evidence type="ECO:0000256" key="1">
    <source>
        <dbReference type="SAM" id="MobiDB-lite"/>
    </source>
</evidence>
<dbReference type="InterPro" id="IPR036291">
    <property type="entry name" value="NAD(P)-bd_dom_sf"/>
</dbReference>
<protein>
    <recommendedName>
        <fullName evidence="4">DUF1776-domain-containing protein</fullName>
    </recommendedName>
</protein>
<keyword evidence="3" id="KW-1185">Reference proteome</keyword>
<dbReference type="OrthoDB" id="5308060at2759"/>
<dbReference type="Gene3D" id="3.40.50.720">
    <property type="entry name" value="NAD(P)-binding Rossmann-like Domain"/>
    <property type="match status" value="1"/>
</dbReference>
<dbReference type="Pfam" id="PF08643">
    <property type="entry name" value="DUF1776"/>
    <property type="match status" value="1"/>
</dbReference>
<feature type="compositionally biased region" description="Low complexity" evidence="1">
    <location>
        <begin position="443"/>
        <end position="454"/>
    </location>
</feature>
<dbReference type="SUPFAM" id="SSF51735">
    <property type="entry name" value="NAD(P)-binding Rossmann-fold domains"/>
    <property type="match status" value="1"/>
</dbReference>
<name>A0A1B8G6Q6_9PEZI</name>
<reference evidence="3" key="2">
    <citation type="journal article" date="2018" name="Nat. Commun.">
        <title>Extreme sensitivity to ultraviolet light in the fungal pathogen causing white-nose syndrome of bats.</title>
        <authorList>
            <person name="Palmer J.M."/>
            <person name="Drees K.P."/>
            <person name="Foster J.T."/>
            <person name="Lindner D.L."/>
        </authorList>
    </citation>
    <scope>NUCLEOTIDE SEQUENCE [LARGE SCALE GENOMIC DNA]</scope>
    <source>
        <strain evidence="3">UAMH 10579</strain>
    </source>
</reference>
<dbReference type="RefSeq" id="XP_018125241.1">
    <property type="nucleotide sequence ID" value="XM_018279915.2"/>
</dbReference>
<sequence length="478" mass="52039">MSADDQAFLDALNSVPRHVQRYSNDIANYVEDHVDRVARTLRDTLASADWIPESARPKPVARAPAPPPVTALPGGVFARVQAWVLKNKVFTTAIVAGVGASVYMVQRRKANYNKKRRAKRGTNGARLEVVVISGSMNEPLVRSLALDLERRGFIVFIVCDDVQEELRVQSEGRSDIRPLVINVSTSKLGHDGVERFAQFLQTPQHAFDTARAHYLQFTALIVIPTLTYPNSPVATLSPIDIQDVINTRLLHPILLTQAFLPLLSAPTSQHHHAHPPPQPKLLLLTPAIISSLNPPFHAPESIVSAGLKSFTATLSAELAPLNVPLTHFELGSFDTNPMVPKNQLATLSGHSAEARTWSDDAREAYGSNFMRVAGSAVEKRSKGSNLRELHNAVFDEMAKTGWRAGGTVMVGRGARLYSFVGAWAPRGLVGWMMGVRKVERPASGVSVSSTGGSDVDLEAGHSEGEYVSVQPGDDKEKR</sequence>
<evidence type="ECO:0000313" key="2">
    <source>
        <dbReference type="EMBL" id="OBT91508.1"/>
    </source>
</evidence>
<dbReference type="Proteomes" id="UP000091956">
    <property type="component" value="Unassembled WGS sequence"/>
</dbReference>
<dbReference type="EMBL" id="KV460288">
    <property type="protein sequence ID" value="OBT91508.1"/>
    <property type="molecule type" value="Genomic_DNA"/>
</dbReference>
<feature type="region of interest" description="Disordered" evidence="1">
    <location>
        <begin position="442"/>
        <end position="478"/>
    </location>
</feature>
<evidence type="ECO:0000313" key="3">
    <source>
        <dbReference type="Proteomes" id="UP000091956"/>
    </source>
</evidence>